<sequence>MVVTRTKMEARMNELDEKMERSRQETRDMFAALQASIARLESRGESRSRSRSHASHRSSHRSSRPSSLQSTRPSAKHHSKKSMDSSDSSDSQPEYASTRQHHQPRQHQQTHRKVDLPLFQGEDAFGWLVRIERYFRLNNTEEEEKIEVAVVAMEGKALGWIQWWEKQARERNWEKFKKAMIRRFQPELIQNPLGPLLSLKQRNSVQEYREQFEKAIGSQENLDRKVMRAIFLNGLKKDIRAEMKLYKTKDLGKIMDKAQVIEDKNEEILSRRNKEEGKRPWKNITIKGSSFHKGEEGIRSGSNPILTHSAGEGSSSGKTGPRLSQQEVMERSKKGLCFKCGENWNRGHICKMKNFRMVLMELSEGEGETEVEDSISEEEGPHPELKSLKLSVLNNEDIQSWRTFKVIGLLSWFSGDKPVKVLIDCGASNNFISQKLVDEYKIPFHQIKGYRVQTGNGEFISNNGRCMGLKLDVQGSVIQQVFYILELGGIELVLGMEWLTQLGNMAINFKHQSIMWKQGNQICSIKGDILLNEKDVSNTINAQILHPTMERYLLYGEENEQGQNMEQETFDLNIQPKKEAEFVSSFTIGGSVPRLLHNSREVQETPVNWQDRMMKFLFQKFVKYWEGRSARMKKKKDLVAATFRPP</sequence>
<proteinExistence type="predicted"/>
<dbReference type="Pfam" id="PF08284">
    <property type="entry name" value="RVP_2"/>
    <property type="match status" value="1"/>
</dbReference>
<evidence type="ECO:0000256" key="1">
    <source>
        <dbReference type="SAM" id="MobiDB-lite"/>
    </source>
</evidence>
<feature type="compositionally biased region" description="Polar residues" evidence="1">
    <location>
        <begin position="300"/>
        <end position="326"/>
    </location>
</feature>
<evidence type="ECO:0000313" key="4">
    <source>
        <dbReference type="Proteomes" id="UP001152523"/>
    </source>
</evidence>
<comment type="caution">
    <text evidence="3">The sequence shown here is derived from an EMBL/GenBank/DDBJ whole genome shotgun (WGS) entry which is preliminary data.</text>
</comment>
<dbReference type="SUPFAM" id="SSF50630">
    <property type="entry name" value="Acid proteases"/>
    <property type="match status" value="1"/>
</dbReference>
<dbReference type="InterPro" id="IPR021109">
    <property type="entry name" value="Peptidase_aspartic_dom_sf"/>
</dbReference>
<dbReference type="EMBL" id="CAMAPF010000967">
    <property type="protein sequence ID" value="CAH9131947.1"/>
    <property type="molecule type" value="Genomic_DNA"/>
</dbReference>
<organism evidence="3 4">
    <name type="scientific">Cuscuta epithymum</name>
    <dbReference type="NCBI Taxonomy" id="186058"/>
    <lineage>
        <taxon>Eukaryota</taxon>
        <taxon>Viridiplantae</taxon>
        <taxon>Streptophyta</taxon>
        <taxon>Embryophyta</taxon>
        <taxon>Tracheophyta</taxon>
        <taxon>Spermatophyta</taxon>
        <taxon>Magnoliopsida</taxon>
        <taxon>eudicotyledons</taxon>
        <taxon>Gunneridae</taxon>
        <taxon>Pentapetalae</taxon>
        <taxon>asterids</taxon>
        <taxon>lamiids</taxon>
        <taxon>Solanales</taxon>
        <taxon>Convolvulaceae</taxon>
        <taxon>Cuscuteae</taxon>
        <taxon>Cuscuta</taxon>
        <taxon>Cuscuta subgen. Cuscuta</taxon>
    </lineage>
</organism>
<dbReference type="PANTHER" id="PTHR15503:SF22">
    <property type="entry name" value="TRANSPOSON TY3-I GAG POLYPROTEIN"/>
    <property type="match status" value="1"/>
</dbReference>
<reference evidence="3" key="1">
    <citation type="submission" date="2022-07" db="EMBL/GenBank/DDBJ databases">
        <authorList>
            <person name="Macas J."/>
            <person name="Novak P."/>
            <person name="Neumann P."/>
        </authorList>
    </citation>
    <scope>NUCLEOTIDE SEQUENCE</scope>
</reference>
<gene>
    <name evidence="3" type="ORF">CEPIT_LOCUS31792</name>
</gene>
<evidence type="ECO:0000313" key="3">
    <source>
        <dbReference type="EMBL" id="CAH9131947.1"/>
    </source>
</evidence>
<accession>A0AAV0F970</accession>
<dbReference type="InterPro" id="IPR032567">
    <property type="entry name" value="RTL1-rel"/>
</dbReference>
<evidence type="ECO:0000259" key="2">
    <source>
        <dbReference type="Pfam" id="PF03732"/>
    </source>
</evidence>
<feature type="compositionally biased region" description="Basic and acidic residues" evidence="1">
    <location>
        <begin position="1"/>
        <end position="28"/>
    </location>
</feature>
<dbReference type="Proteomes" id="UP001152523">
    <property type="component" value="Unassembled WGS sequence"/>
</dbReference>
<dbReference type="CDD" id="cd00303">
    <property type="entry name" value="retropepsin_like"/>
    <property type="match status" value="1"/>
</dbReference>
<feature type="compositionally biased region" description="Basic residues" evidence="1">
    <location>
        <begin position="49"/>
        <end position="63"/>
    </location>
</feature>
<feature type="compositionally biased region" description="Low complexity" evidence="1">
    <location>
        <begin position="64"/>
        <end position="73"/>
    </location>
</feature>
<feature type="domain" description="Retrotransposon gag" evidence="2">
    <location>
        <begin position="148"/>
        <end position="236"/>
    </location>
</feature>
<feature type="region of interest" description="Disordered" evidence="1">
    <location>
        <begin position="1"/>
        <end position="115"/>
    </location>
</feature>
<dbReference type="InterPro" id="IPR005162">
    <property type="entry name" value="Retrotrans_gag_dom"/>
</dbReference>
<name>A0AAV0F970_9ASTE</name>
<dbReference type="Gene3D" id="2.40.70.10">
    <property type="entry name" value="Acid Proteases"/>
    <property type="match status" value="1"/>
</dbReference>
<feature type="compositionally biased region" description="Basic residues" evidence="1">
    <location>
        <begin position="99"/>
        <end position="111"/>
    </location>
</feature>
<keyword evidence="4" id="KW-1185">Reference proteome</keyword>
<dbReference type="AlphaFoldDB" id="A0AAV0F970"/>
<protein>
    <recommendedName>
        <fullName evidence="2">Retrotransposon gag domain-containing protein</fullName>
    </recommendedName>
</protein>
<feature type="region of interest" description="Disordered" evidence="1">
    <location>
        <begin position="292"/>
        <end position="326"/>
    </location>
</feature>
<dbReference type="Pfam" id="PF03732">
    <property type="entry name" value="Retrotrans_gag"/>
    <property type="match status" value="1"/>
</dbReference>
<dbReference type="PANTHER" id="PTHR15503">
    <property type="entry name" value="LDOC1 RELATED"/>
    <property type="match status" value="1"/>
</dbReference>